<evidence type="ECO:0000256" key="5">
    <source>
        <dbReference type="ARBA" id="ARBA00037066"/>
    </source>
</evidence>
<reference evidence="7 8" key="1">
    <citation type="submission" date="2020-11" db="EMBL/GenBank/DDBJ databases">
        <authorList>
            <person name="Peeters C."/>
        </authorList>
    </citation>
    <scope>NUCLEOTIDE SEQUENCE [LARGE SCALE GENOMIC DNA]</scope>
    <source>
        <strain evidence="7 8">LMG 7974</strain>
    </source>
</reference>
<name>A0ABN7K509_9BACT</name>
<sequence>MRLSIQNLNFSYDDRQILKNINFEAKSGEFLGILGANGCGKSTLLKNILGILTPQSGSITLDNENLGQMSAKNLAKIIGFVPQKSGLNAPFKVKDVILMGRYSHLKNAFSGYDKSDYKKVDEVMNLLEISEFKERLANSLSGGEFGKVLIARALVSEPKILLLDEPTSALDLNYAVNMLKICKRLTDELGLISFAVIHDLNLACMFCTRAVMLKRGELKYNDEIKNLYTSEILNDVYGLKCEILTHNGAPIVIAKKD</sequence>
<comment type="caution">
    <text evidence="7">The sequence shown here is derived from an EMBL/GenBank/DDBJ whole genome shotgun (WGS) entry which is preliminary data.</text>
</comment>
<gene>
    <name evidence="7" type="primary">fepC_1</name>
    <name evidence="7" type="ORF">LMG7974_00498</name>
</gene>
<dbReference type="PROSITE" id="PS50893">
    <property type="entry name" value="ABC_TRANSPORTER_2"/>
    <property type="match status" value="1"/>
</dbReference>
<keyword evidence="1" id="KW-0813">Transport</keyword>
<evidence type="ECO:0000259" key="6">
    <source>
        <dbReference type="PROSITE" id="PS50893"/>
    </source>
</evidence>
<dbReference type="EMBL" id="CAJHOF010000003">
    <property type="protein sequence ID" value="CAD7287619.1"/>
    <property type="molecule type" value="Genomic_DNA"/>
</dbReference>
<comment type="function">
    <text evidence="5">Part of the ABC transporter complex HmuTUV involved in hemin import. Responsible for energy coupling to the transport system.</text>
</comment>
<evidence type="ECO:0000313" key="7">
    <source>
        <dbReference type="EMBL" id="CAD7287619.1"/>
    </source>
</evidence>
<dbReference type="InterPro" id="IPR003593">
    <property type="entry name" value="AAA+_ATPase"/>
</dbReference>
<feature type="domain" description="ABC transporter" evidence="6">
    <location>
        <begin position="3"/>
        <end position="240"/>
    </location>
</feature>
<dbReference type="Pfam" id="PF00005">
    <property type="entry name" value="ABC_tran"/>
    <property type="match status" value="1"/>
</dbReference>
<protein>
    <submittedName>
        <fullName evidence="7">Ferric enterobactin transport ATP-binding protein FepC</fullName>
    </submittedName>
</protein>
<evidence type="ECO:0000313" key="8">
    <source>
        <dbReference type="Proteomes" id="UP000789803"/>
    </source>
</evidence>
<keyword evidence="8" id="KW-1185">Reference proteome</keyword>
<keyword evidence="4" id="KW-1278">Translocase</keyword>
<evidence type="ECO:0000256" key="1">
    <source>
        <dbReference type="ARBA" id="ARBA00022448"/>
    </source>
</evidence>
<evidence type="ECO:0000256" key="4">
    <source>
        <dbReference type="ARBA" id="ARBA00022967"/>
    </source>
</evidence>
<dbReference type="Proteomes" id="UP000789803">
    <property type="component" value="Unassembled WGS sequence"/>
</dbReference>
<evidence type="ECO:0000256" key="2">
    <source>
        <dbReference type="ARBA" id="ARBA00022741"/>
    </source>
</evidence>
<keyword evidence="3 7" id="KW-0067">ATP-binding</keyword>
<dbReference type="RefSeq" id="WP_229932318.1">
    <property type="nucleotide sequence ID" value="NZ_CAJHOF010000003.1"/>
</dbReference>
<dbReference type="GO" id="GO:0005524">
    <property type="term" value="F:ATP binding"/>
    <property type="evidence" value="ECO:0007669"/>
    <property type="project" value="UniProtKB-KW"/>
</dbReference>
<keyword evidence="2" id="KW-0547">Nucleotide-binding</keyword>
<organism evidence="7 8">
    <name type="scientific">Campylobacter majalis</name>
    <dbReference type="NCBI Taxonomy" id="2790656"/>
    <lineage>
        <taxon>Bacteria</taxon>
        <taxon>Pseudomonadati</taxon>
        <taxon>Campylobacterota</taxon>
        <taxon>Epsilonproteobacteria</taxon>
        <taxon>Campylobacterales</taxon>
        <taxon>Campylobacteraceae</taxon>
        <taxon>Campylobacter</taxon>
    </lineage>
</organism>
<dbReference type="PANTHER" id="PTHR42794">
    <property type="entry name" value="HEMIN IMPORT ATP-BINDING PROTEIN HMUV"/>
    <property type="match status" value="1"/>
</dbReference>
<dbReference type="SMART" id="SM00382">
    <property type="entry name" value="AAA"/>
    <property type="match status" value="1"/>
</dbReference>
<dbReference type="PANTHER" id="PTHR42794:SF1">
    <property type="entry name" value="HEMIN IMPORT ATP-BINDING PROTEIN HMUV"/>
    <property type="match status" value="1"/>
</dbReference>
<dbReference type="InterPro" id="IPR003439">
    <property type="entry name" value="ABC_transporter-like_ATP-bd"/>
</dbReference>
<dbReference type="Gene3D" id="3.40.50.300">
    <property type="entry name" value="P-loop containing nucleotide triphosphate hydrolases"/>
    <property type="match status" value="1"/>
</dbReference>
<accession>A0ABN7K509</accession>
<evidence type="ECO:0000256" key="3">
    <source>
        <dbReference type="ARBA" id="ARBA00022840"/>
    </source>
</evidence>
<dbReference type="InterPro" id="IPR027417">
    <property type="entry name" value="P-loop_NTPase"/>
</dbReference>
<dbReference type="CDD" id="cd03214">
    <property type="entry name" value="ABC_Iron-Siderophores_B12_Hemin"/>
    <property type="match status" value="1"/>
</dbReference>
<dbReference type="SUPFAM" id="SSF52540">
    <property type="entry name" value="P-loop containing nucleoside triphosphate hydrolases"/>
    <property type="match status" value="1"/>
</dbReference>
<proteinExistence type="predicted"/>